<proteinExistence type="inferred from homology"/>
<dbReference type="InterPro" id="IPR052161">
    <property type="entry name" value="Mycobact_Acyl-CoA_DH"/>
</dbReference>
<dbReference type="Pfam" id="PF00441">
    <property type="entry name" value="Acyl-CoA_dh_1"/>
    <property type="match status" value="1"/>
</dbReference>
<evidence type="ECO:0000256" key="6">
    <source>
        <dbReference type="RuleBase" id="RU362125"/>
    </source>
</evidence>
<dbReference type="InterPro" id="IPR013786">
    <property type="entry name" value="AcylCoA_DH/ox_N"/>
</dbReference>
<keyword evidence="8" id="KW-1185">Reference proteome</keyword>
<evidence type="ECO:0000256" key="2">
    <source>
        <dbReference type="ARBA" id="ARBA00009347"/>
    </source>
</evidence>
<accession>A0A7I7MUX1</accession>
<dbReference type="PANTHER" id="PTHR43292:SF3">
    <property type="entry name" value="ACYL-COA DEHYDROGENASE FADE29"/>
    <property type="match status" value="1"/>
</dbReference>
<dbReference type="FunFam" id="2.40.110.10:FF:000018">
    <property type="entry name" value="Acyl-CoA dehydrogenase fadE29"/>
    <property type="match status" value="1"/>
</dbReference>
<dbReference type="SUPFAM" id="SSF47203">
    <property type="entry name" value="Acyl-CoA dehydrogenase C-terminal domain-like"/>
    <property type="match status" value="1"/>
</dbReference>
<evidence type="ECO:0000256" key="4">
    <source>
        <dbReference type="ARBA" id="ARBA00022827"/>
    </source>
</evidence>
<dbReference type="InterPro" id="IPR046373">
    <property type="entry name" value="Acyl-CoA_Oxase/DH_mid-dom_sf"/>
</dbReference>
<dbReference type="RefSeq" id="WP_083047205.1">
    <property type="nucleotide sequence ID" value="NZ_AP022575.1"/>
</dbReference>
<dbReference type="Proteomes" id="UP000467236">
    <property type="component" value="Chromosome"/>
</dbReference>
<evidence type="ECO:0000256" key="1">
    <source>
        <dbReference type="ARBA" id="ARBA00001974"/>
    </source>
</evidence>
<dbReference type="SUPFAM" id="SSF56645">
    <property type="entry name" value="Acyl-CoA dehydrogenase NM domain-like"/>
    <property type="match status" value="1"/>
</dbReference>
<comment type="cofactor">
    <cofactor evidence="1 6">
        <name>FAD</name>
        <dbReference type="ChEBI" id="CHEBI:57692"/>
    </cofactor>
</comment>
<evidence type="ECO:0000313" key="7">
    <source>
        <dbReference type="EMBL" id="BBX75991.1"/>
    </source>
</evidence>
<keyword evidence="5 6" id="KW-0560">Oxidoreductase</keyword>
<dbReference type="Gene3D" id="1.20.140.10">
    <property type="entry name" value="Butyryl-CoA Dehydrogenase, subunit A, domain 3"/>
    <property type="match status" value="1"/>
</dbReference>
<dbReference type="InterPro" id="IPR037069">
    <property type="entry name" value="AcylCoA_DH/ox_N_sf"/>
</dbReference>
<dbReference type="OrthoDB" id="2431337at2"/>
<dbReference type="InterPro" id="IPR036250">
    <property type="entry name" value="AcylCo_DH-like_C"/>
</dbReference>
<keyword evidence="4 6" id="KW-0274">FAD</keyword>
<organism evidence="7 8">
    <name type="scientific">Mycobacterium shinjukuense</name>
    <dbReference type="NCBI Taxonomy" id="398694"/>
    <lineage>
        <taxon>Bacteria</taxon>
        <taxon>Bacillati</taxon>
        <taxon>Actinomycetota</taxon>
        <taxon>Actinomycetes</taxon>
        <taxon>Mycobacteriales</taxon>
        <taxon>Mycobacteriaceae</taxon>
        <taxon>Mycobacterium</taxon>
    </lineage>
</organism>
<dbReference type="EMBL" id="AP022575">
    <property type="protein sequence ID" value="BBX75991.1"/>
    <property type="molecule type" value="Genomic_DNA"/>
</dbReference>
<dbReference type="Gene3D" id="1.10.540.10">
    <property type="entry name" value="Acyl-CoA dehydrogenase/oxidase, N-terminal domain"/>
    <property type="match status" value="1"/>
</dbReference>
<dbReference type="Gene3D" id="2.40.110.10">
    <property type="entry name" value="Butyryl-CoA Dehydrogenase, subunit A, domain 2"/>
    <property type="match status" value="1"/>
</dbReference>
<name>A0A7I7MUX1_9MYCO</name>
<protein>
    <submittedName>
        <fullName evidence="7">Acyl-CoA dehydrogenase FadE29</fullName>
    </submittedName>
</protein>
<dbReference type="InterPro" id="IPR009100">
    <property type="entry name" value="AcylCoA_DH/oxidase_NM_dom_sf"/>
</dbReference>
<comment type="similarity">
    <text evidence="2 6">Belongs to the acyl-CoA dehydrogenase family.</text>
</comment>
<gene>
    <name evidence="7" type="primary">fadE29</name>
    <name evidence="7" type="ORF">MSHI_38970</name>
</gene>
<dbReference type="Pfam" id="PF02770">
    <property type="entry name" value="Acyl-CoA_dh_M"/>
    <property type="match status" value="1"/>
</dbReference>
<dbReference type="GO" id="GO:0050660">
    <property type="term" value="F:flavin adenine dinucleotide binding"/>
    <property type="evidence" value="ECO:0007669"/>
    <property type="project" value="InterPro"/>
</dbReference>
<dbReference type="InterPro" id="IPR006091">
    <property type="entry name" value="Acyl-CoA_Oxase/DH_mid-dom"/>
</dbReference>
<dbReference type="GO" id="GO:0005886">
    <property type="term" value="C:plasma membrane"/>
    <property type="evidence" value="ECO:0007669"/>
    <property type="project" value="TreeGrafter"/>
</dbReference>
<evidence type="ECO:0000256" key="5">
    <source>
        <dbReference type="ARBA" id="ARBA00023002"/>
    </source>
</evidence>
<keyword evidence="3 6" id="KW-0285">Flavoprotein</keyword>
<sequence length="387" mass="43002">MFIDLTPEQRQLQAEIREYFSDLISFDERTEMEKDRHGPAYRAVIRRMGRDGKLGVGWPKEFGGLGFGPIEQQIFVNEAHRADVPLPAVTLQTVGPTLQAYGSEMQKKKFLPAILAGEVHFAIGYTEPEAGTDLASLRTTAVRDGDHYIVNGQKVFTTGAHDADYIWLACRTDPHAVKHKGISILIVDTKDPGYSWTPIILSDGAHHTNATYYNDVRVSVDMLVGKENDGWRLITTQLNNERVMLGPAGRFAAIYDRVHAWACQPGGDGVTPIDHHDVQRALGEIRSIWRINELLNWQVAAAGEHINVADAAATKVFGTERVQYVGRLAEEIVGRYGNPAEPDTAELLRWLDVQTKRNLVITFGGGVNEVMREMIAASGLKVPRVPR</sequence>
<dbReference type="GO" id="GO:0016627">
    <property type="term" value="F:oxidoreductase activity, acting on the CH-CH group of donors"/>
    <property type="evidence" value="ECO:0007669"/>
    <property type="project" value="InterPro"/>
</dbReference>
<reference evidence="7 8" key="1">
    <citation type="journal article" date="2019" name="Emerg. Microbes Infect.">
        <title>Comprehensive subspecies identification of 175 nontuberculous mycobacteria species based on 7547 genomic profiles.</title>
        <authorList>
            <person name="Matsumoto Y."/>
            <person name="Kinjo T."/>
            <person name="Motooka D."/>
            <person name="Nabeya D."/>
            <person name="Jung N."/>
            <person name="Uechi K."/>
            <person name="Horii T."/>
            <person name="Iida T."/>
            <person name="Fujita J."/>
            <person name="Nakamura S."/>
        </authorList>
    </citation>
    <scope>NUCLEOTIDE SEQUENCE [LARGE SCALE GENOMIC DNA]</scope>
    <source>
        <strain evidence="7 8">JCM 14233</strain>
    </source>
</reference>
<evidence type="ECO:0000313" key="8">
    <source>
        <dbReference type="Proteomes" id="UP000467236"/>
    </source>
</evidence>
<evidence type="ECO:0000256" key="3">
    <source>
        <dbReference type="ARBA" id="ARBA00022630"/>
    </source>
</evidence>
<dbReference type="InterPro" id="IPR009075">
    <property type="entry name" value="AcylCo_DH/oxidase_C"/>
</dbReference>
<dbReference type="PANTHER" id="PTHR43292">
    <property type="entry name" value="ACYL-COA DEHYDROGENASE"/>
    <property type="match status" value="1"/>
</dbReference>
<dbReference type="Pfam" id="PF02771">
    <property type="entry name" value="Acyl-CoA_dh_N"/>
    <property type="match status" value="1"/>
</dbReference>
<dbReference type="AlphaFoldDB" id="A0A7I7MUX1"/>
<dbReference type="KEGG" id="mshj:MSHI_38970"/>